<dbReference type="InterPro" id="IPR015424">
    <property type="entry name" value="PyrdxlP-dep_Trfase"/>
</dbReference>
<gene>
    <name evidence="9" type="ORF">OE749_10945</name>
</gene>
<dbReference type="InterPro" id="IPR000192">
    <property type="entry name" value="Aminotrans_V_dom"/>
</dbReference>
<dbReference type="EC" id="2.8.1.7" evidence="3"/>
<keyword evidence="10" id="KW-1185">Reference proteome</keyword>
<feature type="domain" description="Fe-S metabolism associated" evidence="8">
    <location>
        <begin position="434"/>
        <end position="551"/>
    </location>
</feature>
<comment type="caution">
    <text evidence="9">The sequence shown here is derived from an EMBL/GenBank/DDBJ whole genome shotgun (WGS) entry which is preliminary data.</text>
</comment>
<dbReference type="PROSITE" id="PS00595">
    <property type="entry name" value="AA_TRANSFER_CLASS_5"/>
    <property type="match status" value="1"/>
</dbReference>
<evidence type="ECO:0000256" key="5">
    <source>
        <dbReference type="ARBA" id="ARBA00022898"/>
    </source>
</evidence>
<dbReference type="Pfam" id="PF00266">
    <property type="entry name" value="Aminotran_5"/>
    <property type="match status" value="1"/>
</dbReference>
<dbReference type="Pfam" id="PF02657">
    <property type="entry name" value="SufE"/>
    <property type="match status" value="1"/>
</dbReference>
<dbReference type="InterPro" id="IPR003808">
    <property type="entry name" value="Fe-S_metab-assoc_dom"/>
</dbReference>
<evidence type="ECO:0000256" key="3">
    <source>
        <dbReference type="ARBA" id="ARBA00012239"/>
    </source>
</evidence>
<dbReference type="RefSeq" id="WP_263712497.1">
    <property type="nucleotide sequence ID" value="NZ_JAOWKX010000005.1"/>
</dbReference>
<dbReference type="CDD" id="cd06453">
    <property type="entry name" value="SufS_like"/>
    <property type="match status" value="1"/>
</dbReference>
<keyword evidence="4 9" id="KW-0808">Transferase</keyword>
<sequence>MNTLRQHFPIFQHMDENVHGYQWVYLDSSATTQKPQNVIQAVNQFYLSGNANVHRASHDVARKSTEAYEQARKRVAAFLRASSHEEIVWTKGATEGMNLIASSITSDMLNGGKRILISATEHHANIVPWQRLAERFGMSIDVIPVDEKGVWKLNDGLSLLGENTAIVALGHVSNALGNINPISPFIDKAKEVGALTIIDGCQAVAHFPVDVTALDCDFYLFSGHKVFAPMGVGVLYGKADVLNALQPYQVGGEMILDVEYTHSSYRDAPYKFETGTPNVPAILGLAEAIQFVQTHFDEIQRVESELYEYLLESISAIKGLELWGDNTRSVGVVSFTSSTINNQDLGILLNEQNIALRVGHHCAMPLMKTLGISGTLRISLSCYNTKDDIDRVIAAISRALSHENDTMTMSVESGSSISTESETTDTSSFPLAKKVSTASSWDEKYRQIMLAGKQLERLGEDEKSSDNEVHGCESRVWVEVHTDPVVVIKADSASKIIRGLLAVLLEPLQHQPKSMVMQFNPQDYLSSLGLEKHISESRGNGLKLVISAIKEKLEE</sequence>
<dbReference type="EMBL" id="JAOWKX010000005">
    <property type="protein sequence ID" value="MCV2885208.1"/>
    <property type="molecule type" value="Genomic_DNA"/>
</dbReference>
<evidence type="ECO:0000256" key="2">
    <source>
        <dbReference type="ARBA" id="ARBA00010447"/>
    </source>
</evidence>
<dbReference type="Gene3D" id="3.40.640.10">
    <property type="entry name" value="Type I PLP-dependent aspartate aminotransferase-like (Major domain)"/>
    <property type="match status" value="1"/>
</dbReference>
<dbReference type="PANTHER" id="PTHR43586:SF8">
    <property type="entry name" value="CYSTEINE DESULFURASE 1, CHLOROPLASTIC"/>
    <property type="match status" value="1"/>
</dbReference>
<evidence type="ECO:0000259" key="7">
    <source>
        <dbReference type="Pfam" id="PF00266"/>
    </source>
</evidence>
<evidence type="ECO:0000259" key="8">
    <source>
        <dbReference type="Pfam" id="PF02657"/>
    </source>
</evidence>
<dbReference type="Proteomes" id="UP001652504">
    <property type="component" value="Unassembled WGS sequence"/>
</dbReference>
<comment type="cofactor">
    <cofactor evidence="1">
        <name>pyridoxal 5'-phosphate</name>
        <dbReference type="ChEBI" id="CHEBI:597326"/>
    </cofactor>
</comment>
<name>A0ABT3A9A2_9ALTE</name>
<dbReference type="PANTHER" id="PTHR43586">
    <property type="entry name" value="CYSTEINE DESULFURASE"/>
    <property type="match status" value="1"/>
</dbReference>
<evidence type="ECO:0000256" key="6">
    <source>
        <dbReference type="ARBA" id="ARBA00050776"/>
    </source>
</evidence>
<reference evidence="9 10" key="1">
    <citation type="submission" date="2022-10" db="EMBL/GenBank/DDBJ databases">
        <title>Aestuariibacter sp. AA17 isolated from Montipora capitata coral fragment.</title>
        <authorList>
            <person name="Emsley S.A."/>
            <person name="Pfannmuller K.M."/>
            <person name="Loughran R.M."/>
            <person name="Shlafstein M."/>
            <person name="Papke E."/>
            <person name="Saw J.H."/>
            <person name="Ushijima B."/>
            <person name="Videau P."/>
        </authorList>
    </citation>
    <scope>NUCLEOTIDE SEQUENCE [LARGE SCALE GENOMIC DNA]</scope>
    <source>
        <strain evidence="9 10">AA17</strain>
    </source>
</reference>
<organism evidence="9 10">
    <name type="scientific">Fluctibacter corallii</name>
    <dbReference type="NCBI Taxonomy" id="2984329"/>
    <lineage>
        <taxon>Bacteria</taxon>
        <taxon>Pseudomonadati</taxon>
        <taxon>Pseudomonadota</taxon>
        <taxon>Gammaproteobacteria</taxon>
        <taxon>Alteromonadales</taxon>
        <taxon>Alteromonadaceae</taxon>
        <taxon>Fluctibacter</taxon>
    </lineage>
</organism>
<evidence type="ECO:0000313" key="9">
    <source>
        <dbReference type="EMBL" id="MCV2885208.1"/>
    </source>
</evidence>
<dbReference type="InterPro" id="IPR020578">
    <property type="entry name" value="Aminotrans_V_PyrdxlP_BS"/>
</dbReference>
<evidence type="ECO:0000256" key="1">
    <source>
        <dbReference type="ARBA" id="ARBA00001933"/>
    </source>
</evidence>
<dbReference type="InterPro" id="IPR010970">
    <property type="entry name" value="Cys_dSase_SufS"/>
</dbReference>
<keyword evidence="5" id="KW-0663">Pyridoxal phosphate</keyword>
<dbReference type="InterPro" id="IPR015421">
    <property type="entry name" value="PyrdxlP-dep_Trfase_major"/>
</dbReference>
<evidence type="ECO:0000256" key="4">
    <source>
        <dbReference type="ARBA" id="ARBA00022679"/>
    </source>
</evidence>
<dbReference type="Gene3D" id="3.90.1010.10">
    <property type="match status" value="1"/>
</dbReference>
<dbReference type="InterPro" id="IPR015422">
    <property type="entry name" value="PyrdxlP-dep_Trfase_small"/>
</dbReference>
<proteinExistence type="inferred from homology"/>
<dbReference type="NCBIfam" id="TIGR01979">
    <property type="entry name" value="sufS"/>
    <property type="match status" value="1"/>
</dbReference>
<feature type="domain" description="Aminotransferase class V" evidence="7">
    <location>
        <begin position="24"/>
        <end position="392"/>
    </location>
</feature>
<protein>
    <recommendedName>
        <fullName evidence="3">cysteine desulfurase</fullName>
        <ecNumber evidence="3">2.8.1.7</ecNumber>
    </recommendedName>
</protein>
<comment type="catalytic activity">
    <reaction evidence="6">
        <text>(sulfur carrier)-H + L-cysteine = (sulfur carrier)-SH + L-alanine</text>
        <dbReference type="Rhea" id="RHEA:43892"/>
        <dbReference type="Rhea" id="RHEA-COMP:14737"/>
        <dbReference type="Rhea" id="RHEA-COMP:14739"/>
        <dbReference type="ChEBI" id="CHEBI:29917"/>
        <dbReference type="ChEBI" id="CHEBI:35235"/>
        <dbReference type="ChEBI" id="CHEBI:57972"/>
        <dbReference type="ChEBI" id="CHEBI:64428"/>
        <dbReference type="EC" id="2.8.1.7"/>
    </reaction>
</comment>
<dbReference type="SUPFAM" id="SSF82649">
    <property type="entry name" value="SufE/NifU"/>
    <property type="match status" value="1"/>
</dbReference>
<dbReference type="Gene3D" id="3.90.1150.10">
    <property type="entry name" value="Aspartate Aminotransferase, domain 1"/>
    <property type="match status" value="1"/>
</dbReference>
<accession>A0ABT3A9A2</accession>
<comment type="similarity">
    <text evidence="2">Belongs to the class-V pyridoxal-phosphate-dependent aminotransferase family. Csd subfamily.</text>
</comment>
<dbReference type="SUPFAM" id="SSF53383">
    <property type="entry name" value="PLP-dependent transferases"/>
    <property type="match status" value="1"/>
</dbReference>
<evidence type="ECO:0000313" key="10">
    <source>
        <dbReference type="Proteomes" id="UP001652504"/>
    </source>
</evidence>
<dbReference type="GO" id="GO:0031071">
    <property type="term" value="F:cysteine desulfurase activity"/>
    <property type="evidence" value="ECO:0007669"/>
    <property type="project" value="UniProtKB-EC"/>
</dbReference>